<evidence type="ECO:0000259" key="4">
    <source>
        <dbReference type="PROSITE" id="PS51118"/>
    </source>
</evidence>
<keyword evidence="2" id="KW-0238">DNA-binding</keyword>
<name>A0A1F6DC48_9BACT</name>
<protein>
    <recommendedName>
        <fullName evidence="4">HTH hxlR-type domain-containing protein</fullName>
    </recommendedName>
</protein>
<dbReference type="InterPro" id="IPR002577">
    <property type="entry name" value="HTH_HxlR"/>
</dbReference>
<comment type="caution">
    <text evidence="5">The sequence shown here is derived from an EMBL/GenBank/DDBJ whole genome shotgun (WGS) entry which is preliminary data.</text>
</comment>
<evidence type="ECO:0000256" key="3">
    <source>
        <dbReference type="ARBA" id="ARBA00023163"/>
    </source>
</evidence>
<dbReference type="AlphaFoldDB" id="A0A1F6DC48"/>
<sequence length="115" mass="13050">MQEKMPAVCIDCPTSRVARVAGDFWLILIIRALLERTKRFSELHQELAGISTRTLSQKLDRAALEGLIERVEFAELPPRVEYSLTKKGKEFKKVVKAMESLAPLYEAECKNICIA</sequence>
<proteinExistence type="predicted"/>
<reference evidence="5 6" key="1">
    <citation type="journal article" date="2016" name="Nat. Commun.">
        <title>Thousands of microbial genomes shed light on interconnected biogeochemical processes in an aquifer system.</title>
        <authorList>
            <person name="Anantharaman K."/>
            <person name="Brown C.T."/>
            <person name="Hug L.A."/>
            <person name="Sharon I."/>
            <person name="Castelle C.J."/>
            <person name="Probst A.J."/>
            <person name="Thomas B.C."/>
            <person name="Singh A."/>
            <person name="Wilkins M.J."/>
            <person name="Karaoz U."/>
            <person name="Brodie E.L."/>
            <person name="Williams K.H."/>
            <person name="Hubbard S.S."/>
            <person name="Banfield J.F."/>
        </authorList>
    </citation>
    <scope>NUCLEOTIDE SEQUENCE [LARGE SCALE GENOMIC DNA]</scope>
</reference>
<dbReference type="InterPro" id="IPR036388">
    <property type="entry name" value="WH-like_DNA-bd_sf"/>
</dbReference>
<dbReference type="SUPFAM" id="SSF46785">
    <property type="entry name" value="Winged helix' DNA-binding domain"/>
    <property type="match status" value="1"/>
</dbReference>
<dbReference type="PROSITE" id="PS51118">
    <property type="entry name" value="HTH_HXLR"/>
    <property type="match status" value="1"/>
</dbReference>
<evidence type="ECO:0000313" key="5">
    <source>
        <dbReference type="EMBL" id="OGG58975.1"/>
    </source>
</evidence>
<dbReference type="Pfam" id="PF01638">
    <property type="entry name" value="HxlR"/>
    <property type="match status" value="1"/>
</dbReference>
<dbReference type="STRING" id="1798492.A3C89_03760"/>
<evidence type="ECO:0000256" key="1">
    <source>
        <dbReference type="ARBA" id="ARBA00023015"/>
    </source>
</evidence>
<dbReference type="EMBL" id="MFLF01000021">
    <property type="protein sequence ID" value="OGG58975.1"/>
    <property type="molecule type" value="Genomic_DNA"/>
</dbReference>
<dbReference type="InterPro" id="IPR036390">
    <property type="entry name" value="WH_DNA-bd_sf"/>
</dbReference>
<keyword evidence="1" id="KW-0805">Transcription regulation</keyword>
<dbReference type="Gene3D" id="1.10.10.10">
    <property type="entry name" value="Winged helix-like DNA-binding domain superfamily/Winged helix DNA-binding domain"/>
    <property type="match status" value="1"/>
</dbReference>
<evidence type="ECO:0000313" key="6">
    <source>
        <dbReference type="Proteomes" id="UP000178794"/>
    </source>
</evidence>
<keyword evidence="3" id="KW-0804">Transcription</keyword>
<dbReference type="PANTHER" id="PTHR33204">
    <property type="entry name" value="TRANSCRIPTIONAL REGULATOR, MARR FAMILY"/>
    <property type="match status" value="1"/>
</dbReference>
<dbReference type="Proteomes" id="UP000178794">
    <property type="component" value="Unassembled WGS sequence"/>
</dbReference>
<evidence type="ECO:0000256" key="2">
    <source>
        <dbReference type="ARBA" id="ARBA00023125"/>
    </source>
</evidence>
<accession>A0A1F6DC48</accession>
<dbReference type="GO" id="GO:0003677">
    <property type="term" value="F:DNA binding"/>
    <property type="evidence" value="ECO:0007669"/>
    <property type="project" value="UniProtKB-KW"/>
</dbReference>
<organism evidence="5 6">
    <name type="scientific">Candidatus Kaiserbacteria bacterium RIFCSPHIGHO2_02_FULL_50_50</name>
    <dbReference type="NCBI Taxonomy" id="1798492"/>
    <lineage>
        <taxon>Bacteria</taxon>
        <taxon>Candidatus Kaiseribacteriota</taxon>
    </lineage>
</organism>
<feature type="domain" description="HTH hxlR-type" evidence="4">
    <location>
        <begin position="12"/>
        <end position="110"/>
    </location>
</feature>
<dbReference type="PANTHER" id="PTHR33204:SF18">
    <property type="entry name" value="TRANSCRIPTIONAL REGULATORY PROTEIN"/>
    <property type="match status" value="1"/>
</dbReference>
<gene>
    <name evidence="5" type="ORF">A3C89_03760</name>
</gene>